<sequence>MTTPEHLPQLLGDLISLSNRLTRLAATATGSTESPAIWRTIAVLRDHGPMRLGELAKASRVSQPTMTKLVHALDERNWVRRIADASDARAWLISVDPRGLAALDAWRQEIIAVVAPQFADLDPNEIDALARATAILRERLERADDRDDRKGSVA</sequence>
<dbReference type="InterPro" id="IPR000835">
    <property type="entry name" value="HTH_MarR-typ"/>
</dbReference>
<name>A0ABY4BXN2_9MICO</name>
<protein>
    <submittedName>
        <fullName evidence="2">MarR family transcriptional regulator</fullName>
    </submittedName>
</protein>
<dbReference type="InterPro" id="IPR036388">
    <property type="entry name" value="WH-like_DNA-bd_sf"/>
</dbReference>
<evidence type="ECO:0000313" key="3">
    <source>
        <dbReference type="Proteomes" id="UP000832097"/>
    </source>
</evidence>
<dbReference type="SUPFAM" id="SSF46785">
    <property type="entry name" value="Winged helix' DNA-binding domain"/>
    <property type="match status" value="1"/>
</dbReference>
<keyword evidence="3" id="KW-1185">Reference proteome</keyword>
<dbReference type="Gene3D" id="1.10.10.10">
    <property type="entry name" value="Winged helix-like DNA-binding domain superfamily/Winged helix DNA-binding domain"/>
    <property type="match status" value="1"/>
</dbReference>
<feature type="domain" description="HTH marR-type" evidence="1">
    <location>
        <begin position="7"/>
        <end position="138"/>
    </location>
</feature>
<organism evidence="2 3">
    <name type="scientific">Agromyces larvae</name>
    <dbReference type="NCBI Taxonomy" id="2929802"/>
    <lineage>
        <taxon>Bacteria</taxon>
        <taxon>Bacillati</taxon>
        <taxon>Actinomycetota</taxon>
        <taxon>Actinomycetes</taxon>
        <taxon>Micrococcales</taxon>
        <taxon>Microbacteriaceae</taxon>
        <taxon>Agromyces</taxon>
    </lineage>
</organism>
<reference evidence="2 3" key="1">
    <citation type="submission" date="2022-03" db="EMBL/GenBank/DDBJ databases">
        <title>Mucilaginibacter sp. isolated from the gut of Protaetia brevitarsis seulensis larvae.</title>
        <authorList>
            <person name="Won M."/>
            <person name="Kim S.-J."/>
            <person name="Kwon S.-W."/>
        </authorList>
    </citation>
    <scope>NUCLEOTIDE SEQUENCE [LARGE SCALE GENOMIC DNA]</scope>
    <source>
        <strain evidence="2 3">CFWR-12</strain>
    </source>
</reference>
<evidence type="ECO:0000313" key="2">
    <source>
        <dbReference type="EMBL" id="UOE43986.1"/>
    </source>
</evidence>
<dbReference type="PANTHER" id="PTHR39515">
    <property type="entry name" value="CONSERVED PROTEIN"/>
    <property type="match status" value="1"/>
</dbReference>
<evidence type="ECO:0000259" key="1">
    <source>
        <dbReference type="PROSITE" id="PS50995"/>
    </source>
</evidence>
<dbReference type="InterPro" id="IPR036390">
    <property type="entry name" value="WH_DNA-bd_sf"/>
</dbReference>
<dbReference type="InterPro" id="IPR052526">
    <property type="entry name" value="HTH-type_Bedaq_tolerance"/>
</dbReference>
<dbReference type="PANTHER" id="PTHR39515:SF2">
    <property type="entry name" value="HTH-TYPE TRANSCRIPTIONAL REGULATOR RV0880"/>
    <property type="match status" value="1"/>
</dbReference>
<dbReference type="EMBL" id="CP094528">
    <property type="protein sequence ID" value="UOE43986.1"/>
    <property type="molecule type" value="Genomic_DNA"/>
</dbReference>
<dbReference type="RefSeq" id="WP_243555487.1">
    <property type="nucleotide sequence ID" value="NZ_CP094528.1"/>
</dbReference>
<proteinExistence type="predicted"/>
<dbReference type="SMART" id="SM00347">
    <property type="entry name" value="HTH_MARR"/>
    <property type="match status" value="1"/>
</dbReference>
<accession>A0ABY4BXN2</accession>
<dbReference type="PROSITE" id="PS50995">
    <property type="entry name" value="HTH_MARR_2"/>
    <property type="match status" value="1"/>
</dbReference>
<dbReference type="Pfam" id="PF01047">
    <property type="entry name" value="MarR"/>
    <property type="match status" value="1"/>
</dbReference>
<dbReference type="Proteomes" id="UP000832097">
    <property type="component" value="Chromosome"/>
</dbReference>
<gene>
    <name evidence="2" type="ORF">MTO99_17785</name>
</gene>